<dbReference type="PANTHER" id="PTHR34779:SF1">
    <property type="entry name" value="OS09G0542900 PROTEIN"/>
    <property type="match status" value="1"/>
</dbReference>
<dbReference type="PANTHER" id="PTHR34779">
    <property type="entry name" value="OS09G0542900 PROTEIN"/>
    <property type="match status" value="1"/>
</dbReference>
<accession>A0A2U1Q9M2</accession>
<organism evidence="2 3">
    <name type="scientific">Artemisia annua</name>
    <name type="common">Sweet wormwood</name>
    <dbReference type="NCBI Taxonomy" id="35608"/>
    <lineage>
        <taxon>Eukaryota</taxon>
        <taxon>Viridiplantae</taxon>
        <taxon>Streptophyta</taxon>
        <taxon>Embryophyta</taxon>
        <taxon>Tracheophyta</taxon>
        <taxon>Spermatophyta</taxon>
        <taxon>Magnoliopsida</taxon>
        <taxon>eudicotyledons</taxon>
        <taxon>Gunneridae</taxon>
        <taxon>Pentapetalae</taxon>
        <taxon>asterids</taxon>
        <taxon>campanulids</taxon>
        <taxon>Asterales</taxon>
        <taxon>Asteraceae</taxon>
        <taxon>Asteroideae</taxon>
        <taxon>Anthemideae</taxon>
        <taxon>Artemisiinae</taxon>
        <taxon>Artemisia</taxon>
    </lineage>
</organism>
<evidence type="ECO:0000313" key="3">
    <source>
        <dbReference type="Proteomes" id="UP000245207"/>
    </source>
</evidence>
<dbReference type="OrthoDB" id="1926132at2759"/>
<proteinExistence type="predicted"/>
<dbReference type="STRING" id="35608.A0A2U1Q9M2"/>
<evidence type="ECO:0000313" key="2">
    <source>
        <dbReference type="EMBL" id="PWA94707.1"/>
    </source>
</evidence>
<keyword evidence="3" id="KW-1185">Reference proteome</keyword>
<dbReference type="AlphaFoldDB" id="A0A2U1Q9M2"/>
<feature type="compositionally biased region" description="Basic and acidic residues" evidence="1">
    <location>
        <begin position="36"/>
        <end position="46"/>
    </location>
</feature>
<evidence type="ECO:0008006" key="4">
    <source>
        <dbReference type="Google" id="ProtNLM"/>
    </source>
</evidence>
<name>A0A2U1Q9M2_ARTAN</name>
<dbReference type="EMBL" id="PKPP01000291">
    <property type="protein sequence ID" value="PWA94707.1"/>
    <property type="molecule type" value="Genomic_DNA"/>
</dbReference>
<comment type="caution">
    <text evidence="2">The sequence shown here is derived from an EMBL/GenBank/DDBJ whole genome shotgun (WGS) entry which is preliminary data.</text>
</comment>
<dbReference type="InterPro" id="IPR038796">
    <property type="entry name" value="At1g76070-like"/>
</dbReference>
<protein>
    <recommendedName>
        <fullName evidence="4">Syringolide-induced protein 14-1-1</fullName>
    </recommendedName>
</protein>
<feature type="region of interest" description="Disordered" evidence="1">
    <location>
        <begin position="29"/>
        <end position="64"/>
    </location>
</feature>
<reference evidence="2 3" key="1">
    <citation type="journal article" date="2018" name="Mol. Plant">
        <title>The genome of Artemisia annua provides insight into the evolution of Asteraceae family and artemisinin biosynthesis.</title>
        <authorList>
            <person name="Shen Q."/>
            <person name="Zhang L."/>
            <person name="Liao Z."/>
            <person name="Wang S."/>
            <person name="Yan T."/>
            <person name="Shi P."/>
            <person name="Liu M."/>
            <person name="Fu X."/>
            <person name="Pan Q."/>
            <person name="Wang Y."/>
            <person name="Lv Z."/>
            <person name="Lu X."/>
            <person name="Zhang F."/>
            <person name="Jiang W."/>
            <person name="Ma Y."/>
            <person name="Chen M."/>
            <person name="Hao X."/>
            <person name="Li L."/>
            <person name="Tang Y."/>
            <person name="Lv G."/>
            <person name="Zhou Y."/>
            <person name="Sun X."/>
            <person name="Brodelius P.E."/>
            <person name="Rose J.K.C."/>
            <person name="Tang K."/>
        </authorList>
    </citation>
    <scope>NUCLEOTIDE SEQUENCE [LARGE SCALE GENOMIC DNA]</scope>
    <source>
        <strain evidence="3">cv. Huhao1</strain>
        <tissue evidence="2">Leaf</tissue>
    </source>
</reference>
<gene>
    <name evidence="2" type="ORF">CTI12_AA057180</name>
</gene>
<dbReference type="Proteomes" id="UP000245207">
    <property type="component" value="Unassembled WGS sequence"/>
</dbReference>
<sequence length="282" mass="31443">MEQPKASTKPKSKILKFLPRATSSVSFQNPQIYSPVKDKRSSEKAHKSNLGKGFSGPLVTMVPPDNRRKVKNTDSSFTLIYEPTSPRVSCMGQVKCKHAQKLLAKKASKVSRTTSFNPVTTYNKQHFEKDIDQEKVTKVGLEDVKSKKKSGFRSIFGGGSRSKKCDATNDKSKTTLDIPRAPGLGTMKRFSSGRDAFTNFEWTTQVAPLDSARGNYFTEGESDCERDDEIKIPSSAPVIARNKGVCDDFVRVGGVNLQPKKEINLWKRRTMAQPKPLQLHVE</sequence>
<evidence type="ECO:0000256" key="1">
    <source>
        <dbReference type="SAM" id="MobiDB-lite"/>
    </source>
</evidence>